<dbReference type="Proteomes" id="UP000031668">
    <property type="component" value="Unassembled WGS sequence"/>
</dbReference>
<dbReference type="EMBL" id="JWZT01003606">
    <property type="protein sequence ID" value="KII66102.1"/>
    <property type="molecule type" value="Genomic_DNA"/>
</dbReference>
<dbReference type="AlphaFoldDB" id="A0A0C2MWZ4"/>
<evidence type="ECO:0000313" key="1">
    <source>
        <dbReference type="EMBL" id="KII66102.1"/>
    </source>
</evidence>
<organism evidence="1 2">
    <name type="scientific">Thelohanellus kitauei</name>
    <name type="common">Myxosporean</name>
    <dbReference type="NCBI Taxonomy" id="669202"/>
    <lineage>
        <taxon>Eukaryota</taxon>
        <taxon>Metazoa</taxon>
        <taxon>Cnidaria</taxon>
        <taxon>Myxozoa</taxon>
        <taxon>Myxosporea</taxon>
        <taxon>Bivalvulida</taxon>
        <taxon>Platysporina</taxon>
        <taxon>Myxobolidae</taxon>
        <taxon>Thelohanellus</taxon>
    </lineage>
</organism>
<proteinExistence type="predicted"/>
<name>A0A0C2MWZ4_THEKT</name>
<gene>
    <name evidence="1" type="ORF">RF11_00885</name>
</gene>
<evidence type="ECO:0000313" key="2">
    <source>
        <dbReference type="Proteomes" id="UP000031668"/>
    </source>
</evidence>
<protein>
    <submittedName>
        <fullName evidence="1">Uncharacterized protein</fullName>
    </submittedName>
</protein>
<sequence length="100" mass="10986">MEISFFCTQPDVFKPAPVHYCTDFTSTAIATVSTYGGNIRWIGTLLQAVRVVRSSLPLNTHPCPQPPCTTLPDRRSFAAKYRTGARLSSQSYNVGIFTGV</sequence>
<keyword evidence="2" id="KW-1185">Reference proteome</keyword>
<comment type="caution">
    <text evidence="1">The sequence shown here is derived from an EMBL/GenBank/DDBJ whole genome shotgun (WGS) entry which is preliminary data.</text>
</comment>
<accession>A0A0C2MWZ4</accession>
<reference evidence="1 2" key="1">
    <citation type="journal article" date="2014" name="Genome Biol. Evol.">
        <title>The genome of the myxosporean Thelohanellus kitauei shows adaptations to nutrient acquisition within its fish host.</title>
        <authorList>
            <person name="Yang Y."/>
            <person name="Xiong J."/>
            <person name="Zhou Z."/>
            <person name="Huo F."/>
            <person name="Miao W."/>
            <person name="Ran C."/>
            <person name="Liu Y."/>
            <person name="Zhang J."/>
            <person name="Feng J."/>
            <person name="Wang M."/>
            <person name="Wang M."/>
            <person name="Wang L."/>
            <person name="Yao B."/>
        </authorList>
    </citation>
    <scope>NUCLEOTIDE SEQUENCE [LARGE SCALE GENOMIC DNA]</scope>
    <source>
        <strain evidence="1">Wuqing</strain>
    </source>
</reference>